<dbReference type="PROSITE" id="PS50011">
    <property type="entry name" value="PROTEIN_KINASE_DOM"/>
    <property type="match status" value="1"/>
</dbReference>
<dbReference type="SMR" id="A0A067DYZ7"/>
<evidence type="ECO:0000256" key="1">
    <source>
        <dbReference type="ARBA" id="ARBA00004479"/>
    </source>
</evidence>
<evidence type="ECO:0000256" key="5">
    <source>
        <dbReference type="ARBA" id="ARBA00022989"/>
    </source>
</evidence>
<dbReference type="InterPro" id="IPR011009">
    <property type="entry name" value="Kinase-like_dom_sf"/>
</dbReference>
<proteinExistence type="predicted"/>
<dbReference type="SUPFAM" id="SSF56112">
    <property type="entry name" value="Protein kinase-like (PK-like)"/>
    <property type="match status" value="1"/>
</dbReference>
<keyword evidence="7" id="KW-0325">Glycoprotein</keyword>
<evidence type="ECO:0000313" key="10">
    <source>
        <dbReference type="Proteomes" id="UP000027120"/>
    </source>
</evidence>
<dbReference type="SMART" id="SM00220">
    <property type="entry name" value="S_TKc"/>
    <property type="match status" value="1"/>
</dbReference>
<dbReference type="GO" id="GO:0016020">
    <property type="term" value="C:membrane"/>
    <property type="evidence" value="ECO:0007669"/>
    <property type="project" value="UniProtKB-SubCell"/>
</dbReference>
<protein>
    <recommendedName>
        <fullName evidence="8">Protein kinase domain-containing protein</fullName>
    </recommendedName>
</protein>
<keyword evidence="2" id="KW-0808">Transferase</keyword>
<keyword evidence="4" id="KW-0732">Signal</keyword>
<dbReference type="GO" id="GO:0005524">
    <property type="term" value="F:ATP binding"/>
    <property type="evidence" value="ECO:0007669"/>
    <property type="project" value="InterPro"/>
</dbReference>
<dbReference type="Proteomes" id="UP000027120">
    <property type="component" value="Unassembled WGS sequence"/>
</dbReference>
<dbReference type="Gene3D" id="1.10.510.10">
    <property type="entry name" value="Transferase(Phosphotransferase) domain 1"/>
    <property type="match status" value="1"/>
</dbReference>
<evidence type="ECO:0000256" key="6">
    <source>
        <dbReference type="ARBA" id="ARBA00023136"/>
    </source>
</evidence>
<sequence length="202" mass="23428">MEKPRNRGSTRFITRTIDKSLDAMEMDKPIRFTSPQRMIAADNFSNLVGSEDTETYIKGFLAMGPFYLLCKKNILGFGQLREIEVSTSKGIAYLHEECRQKIVHYDIKPESVLLDENFFPKAADFGLAKLYNREHTHITSTGRRRTPGCEAPELWMPYSVTQKCDVFSFGMLLFEVVGRRRNLEKEISEGQEWFPKWGREEV</sequence>
<dbReference type="PANTHER" id="PTHR27009">
    <property type="entry name" value="RUST RESISTANCE KINASE LR10-RELATED"/>
    <property type="match status" value="1"/>
</dbReference>
<evidence type="ECO:0000256" key="2">
    <source>
        <dbReference type="ARBA" id="ARBA00022527"/>
    </source>
</evidence>
<dbReference type="EMBL" id="KK785347">
    <property type="protein sequence ID" value="KDO43851.1"/>
    <property type="molecule type" value="Genomic_DNA"/>
</dbReference>
<organism evidence="9 10">
    <name type="scientific">Citrus sinensis</name>
    <name type="common">Sweet orange</name>
    <name type="synonym">Citrus aurantium var. sinensis</name>
    <dbReference type="NCBI Taxonomy" id="2711"/>
    <lineage>
        <taxon>Eukaryota</taxon>
        <taxon>Viridiplantae</taxon>
        <taxon>Streptophyta</taxon>
        <taxon>Embryophyta</taxon>
        <taxon>Tracheophyta</taxon>
        <taxon>Spermatophyta</taxon>
        <taxon>Magnoliopsida</taxon>
        <taxon>eudicotyledons</taxon>
        <taxon>Gunneridae</taxon>
        <taxon>Pentapetalae</taxon>
        <taxon>rosids</taxon>
        <taxon>malvids</taxon>
        <taxon>Sapindales</taxon>
        <taxon>Rutaceae</taxon>
        <taxon>Aurantioideae</taxon>
        <taxon>Citrus</taxon>
    </lineage>
</organism>
<evidence type="ECO:0000256" key="7">
    <source>
        <dbReference type="ARBA" id="ARBA00023180"/>
    </source>
</evidence>
<evidence type="ECO:0000313" key="9">
    <source>
        <dbReference type="EMBL" id="KDO43851.1"/>
    </source>
</evidence>
<keyword evidence="6" id="KW-0472">Membrane</keyword>
<accession>A0A067DYZ7</accession>
<dbReference type="InterPro" id="IPR045874">
    <property type="entry name" value="LRK10/LRL21-25-like"/>
</dbReference>
<keyword evidence="5" id="KW-1133">Transmembrane helix</keyword>
<name>A0A067DYZ7_CITSI</name>
<reference evidence="9 10" key="1">
    <citation type="submission" date="2014-04" db="EMBL/GenBank/DDBJ databases">
        <authorList>
            <consortium name="International Citrus Genome Consortium"/>
            <person name="Gmitter F."/>
            <person name="Chen C."/>
            <person name="Farmerie W."/>
            <person name="Harkins T."/>
            <person name="Desany B."/>
            <person name="Mohiuddin M."/>
            <person name="Kodira C."/>
            <person name="Borodovsky M."/>
            <person name="Lomsadze A."/>
            <person name="Burns P."/>
            <person name="Jenkins J."/>
            <person name="Prochnik S."/>
            <person name="Shu S."/>
            <person name="Chapman J."/>
            <person name="Pitluck S."/>
            <person name="Schmutz J."/>
            <person name="Rokhsar D."/>
        </authorList>
    </citation>
    <scope>NUCLEOTIDE SEQUENCE</scope>
</reference>
<evidence type="ECO:0000259" key="8">
    <source>
        <dbReference type="PROSITE" id="PS50011"/>
    </source>
</evidence>
<dbReference type="AlphaFoldDB" id="A0A067DYZ7"/>
<comment type="subcellular location">
    <subcellularLocation>
        <location evidence="1">Membrane</location>
        <topology evidence="1">Single-pass type I membrane protein</topology>
    </subcellularLocation>
</comment>
<keyword evidence="3" id="KW-0812">Transmembrane</keyword>
<dbReference type="Pfam" id="PF00069">
    <property type="entry name" value="Pkinase"/>
    <property type="match status" value="1"/>
</dbReference>
<evidence type="ECO:0000256" key="4">
    <source>
        <dbReference type="ARBA" id="ARBA00022729"/>
    </source>
</evidence>
<evidence type="ECO:0000256" key="3">
    <source>
        <dbReference type="ARBA" id="ARBA00022692"/>
    </source>
</evidence>
<keyword evidence="10" id="KW-1185">Reference proteome</keyword>
<gene>
    <name evidence="9" type="ORF">CISIN_1g044746mg</name>
</gene>
<dbReference type="InterPro" id="IPR000719">
    <property type="entry name" value="Prot_kinase_dom"/>
</dbReference>
<feature type="domain" description="Protein kinase" evidence="8">
    <location>
        <begin position="1"/>
        <end position="202"/>
    </location>
</feature>
<keyword evidence="2" id="KW-0418">Kinase</keyword>
<keyword evidence="2" id="KW-0723">Serine/threonine-protein kinase</keyword>
<dbReference type="GO" id="GO:0004674">
    <property type="term" value="F:protein serine/threonine kinase activity"/>
    <property type="evidence" value="ECO:0007669"/>
    <property type="project" value="UniProtKB-KW"/>
</dbReference>